<evidence type="ECO:0000256" key="2">
    <source>
        <dbReference type="ARBA" id="ARBA00022737"/>
    </source>
</evidence>
<dbReference type="GO" id="GO:0005319">
    <property type="term" value="F:lipid transporter activity"/>
    <property type="evidence" value="ECO:0007669"/>
    <property type="project" value="TreeGrafter"/>
</dbReference>
<keyword evidence="1" id="KW-0813">Transport</keyword>
<organism evidence="4 5">
    <name type="scientific">Maylandia zebra</name>
    <name type="common">zebra mbuna</name>
    <dbReference type="NCBI Taxonomy" id="106582"/>
    <lineage>
        <taxon>Eukaryota</taxon>
        <taxon>Metazoa</taxon>
        <taxon>Chordata</taxon>
        <taxon>Craniata</taxon>
        <taxon>Vertebrata</taxon>
        <taxon>Euteleostomi</taxon>
        <taxon>Actinopterygii</taxon>
        <taxon>Neopterygii</taxon>
        <taxon>Teleostei</taxon>
        <taxon>Neoteleostei</taxon>
        <taxon>Acanthomorphata</taxon>
        <taxon>Ovalentaria</taxon>
        <taxon>Cichlomorphae</taxon>
        <taxon>Cichliformes</taxon>
        <taxon>Cichlidae</taxon>
        <taxon>African cichlids</taxon>
        <taxon>Pseudocrenilabrinae</taxon>
        <taxon>Haplochromini</taxon>
        <taxon>Maylandia</taxon>
        <taxon>Maylandia zebra complex</taxon>
    </lineage>
</organism>
<name>A0A3P9CQH3_9CICH</name>
<dbReference type="InterPro" id="IPR026082">
    <property type="entry name" value="ABCA"/>
</dbReference>
<feature type="domain" description="ABC transporter" evidence="3">
    <location>
        <begin position="2"/>
        <end position="88"/>
    </location>
</feature>
<dbReference type="SUPFAM" id="SSF52540">
    <property type="entry name" value="P-loop containing nucleoside triphosphate hydrolases"/>
    <property type="match status" value="1"/>
</dbReference>
<dbReference type="InterPro" id="IPR027417">
    <property type="entry name" value="P-loop_NTPase"/>
</dbReference>
<dbReference type="AlphaFoldDB" id="A0A3P9CQH3"/>
<reference evidence="4" key="2">
    <citation type="submission" date="2025-08" db="UniProtKB">
        <authorList>
            <consortium name="Ensembl"/>
        </authorList>
    </citation>
    <scope>IDENTIFICATION</scope>
</reference>
<dbReference type="PANTHER" id="PTHR19229:SF36">
    <property type="entry name" value="ATP-BINDING CASSETTE SUB-FAMILY A MEMBER 2"/>
    <property type="match status" value="1"/>
</dbReference>
<dbReference type="Pfam" id="PF00005">
    <property type="entry name" value="ABC_tran"/>
    <property type="match status" value="1"/>
</dbReference>
<dbReference type="Ensembl" id="ENSMZET00005025400.1">
    <property type="protein sequence ID" value="ENSMZEP00005024595.1"/>
    <property type="gene ID" value="ENSMZEG00005017846.1"/>
</dbReference>
<dbReference type="GeneTree" id="ENSGT00940000158560"/>
<proteinExistence type="predicted"/>
<dbReference type="GO" id="GO:0016020">
    <property type="term" value="C:membrane"/>
    <property type="evidence" value="ECO:0007669"/>
    <property type="project" value="InterPro"/>
</dbReference>
<dbReference type="PANTHER" id="PTHR19229">
    <property type="entry name" value="ATP-BINDING CASSETTE TRANSPORTER SUBFAMILY A ABCA"/>
    <property type="match status" value="1"/>
</dbReference>
<dbReference type="GO" id="GO:0016887">
    <property type="term" value="F:ATP hydrolysis activity"/>
    <property type="evidence" value="ECO:0007669"/>
    <property type="project" value="InterPro"/>
</dbReference>
<dbReference type="Gene3D" id="3.40.50.300">
    <property type="entry name" value="P-loop containing nucleotide triphosphate hydrolases"/>
    <property type="match status" value="1"/>
</dbReference>
<sequence length="171" mass="19270">MERIRQNLGMCPQHNVLFDKLSVEEHLWFYSRLKGMAEEDICKEMDKSAAFIQFSFIYVTLSGGMKRKLSVAIAFVGGSRAVILDEPTYKQGRTILLSTHHMDEADLLGDRIAIISHGKLKCCGSPLFLKSTYGDGYKLTLFDPWLLPVCMPNILGQDTNLKLLINASIRV</sequence>
<evidence type="ECO:0000313" key="5">
    <source>
        <dbReference type="Proteomes" id="UP000265160"/>
    </source>
</evidence>
<protein>
    <recommendedName>
        <fullName evidence="3">ABC transporter domain-containing protein</fullName>
    </recommendedName>
</protein>
<dbReference type="GO" id="GO:0140359">
    <property type="term" value="F:ABC-type transporter activity"/>
    <property type="evidence" value="ECO:0007669"/>
    <property type="project" value="InterPro"/>
</dbReference>
<evidence type="ECO:0000313" key="4">
    <source>
        <dbReference type="Ensembl" id="ENSMZEP00005024595.1"/>
    </source>
</evidence>
<evidence type="ECO:0000256" key="1">
    <source>
        <dbReference type="ARBA" id="ARBA00022448"/>
    </source>
</evidence>
<dbReference type="Proteomes" id="UP000265160">
    <property type="component" value="LG12"/>
</dbReference>
<reference evidence="4 5" key="1">
    <citation type="journal article" date="2014" name="Nature">
        <title>The genomic substrate for adaptive radiation in African cichlid fish.</title>
        <authorList>
            <person name="Brawand D."/>
            <person name="Wagner C.E."/>
            <person name="Li Y.I."/>
            <person name="Malinsky M."/>
            <person name="Keller I."/>
            <person name="Fan S."/>
            <person name="Simakov O."/>
            <person name="Ng A.Y."/>
            <person name="Lim Z.W."/>
            <person name="Bezault E."/>
            <person name="Turner-Maier J."/>
            <person name="Johnson J."/>
            <person name="Alcazar R."/>
            <person name="Noh H.J."/>
            <person name="Russell P."/>
            <person name="Aken B."/>
            <person name="Alfoldi J."/>
            <person name="Amemiya C."/>
            <person name="Azzouzi N."/>
            <person name="Baroiller J.F."/>
            <person name="Barloy-Hubler F."/>
            <person name="Berlin A."/>
            <person name="Bloomquist R."/>
            <person name="Carleton K.L."/>
            <person name="Conte M.A."/>
            <person name="D'Cotta H."/>
            <person name="Eshel O."/>
            <person name="Gaffney L."/>
            <person name="Galibert F."/>
            <person name="Gante H.F."/>
            <person name="Gnerre S."/>
            <person name="Greuter L."/>
            <person name="Guyon R."/>
            <person name="Haddad N.S."/>
            <person name="Haerty W."/>
            <person name="Harris R.M."/>
            <person name="Hofmann H.A."/>
            <person name="Hourlier T."/>
            <person name="Hulata G."/>
            <person name="Jaffe D.B."/>
            <person name="Lara M."/>
            <person name="Lee A.P."/>
            <person name="MacCallum I."/>
            <person name="Mwaiko S."/>
            <person name="Nikaido M."/>
            <person name="Nishihara H."/>
            <person name="Ozouf-Costaz C."/>
            <person name="Penman D.J."/>
            <person name="Przybylski D."/>
            <person name="Rakotomanga M."/>
            <person name="Renn S.C.P."/>
            <person name="Ribeiro F.J."/>
            <person name="Ron M."/>
            <person name="Salzburger W."/>
            <person name="Sanchez-Pulido L."/>
            <person name="Santos M.E."/>
            <person name="Searle S."/>
            <person name="Sharpe T."/>
            <person name="Swofford R."/>
            <person name="Tan F.J."/>
            <person name="Williams L."/>
            <person name="Young S."/>
            <person name="Yin S."/>
            <person name="Okada N."/>
            <person name="Kocher T.D."/>
            <person name="Miska E.A."/>
            <person name="Lander E.S."/>
            <person name="Venkatesh B."/>
            <person name="Fernald R.D."/>
            <person name="Meyer A."/>
            <person name="Ponting C.P."/>
            <person name="Streelman J.T."/>
            <person name="Lindblad-Toh K."/>
            <person name="Seehausen O."/>
            <person name="Di Palma F."/>
        </authorList>
    </citation>
    <scope>NUCLEOTIDE SEQUENCE</scope>
</reference>
<reference evidence="4" key="3">
    <citation type="submission" date="2025-09" db="UniProtKB">
        <authorList>
            <consortium name="Ensembl"/>
        </authorList>
    </citation>
    <scope>IDENTIFICATION</scope>
</reference>
<evidence type="ECO:0000259" key="3">
    <source>
        <dbReference type="Pfam" id="PF00005"/>
    </source>
</evidence>
<accession>A0A3P9CQH3</accession>
<keyword evidence="5" id="KW-1185">Reference proteome</keyword>
<dbReference type="GO" id="GO:0005524">
    <property type="term" value="F:ATP binding"/>
    <property type="evidence" value="ECO:0007669"/>
    <property type="project" value="InterPro"/>
</dbReference>
<dbReference type="InterPro" id="IPR003439">
    <property type="entry name" value="ABC_transporter-like_ATP-bd"/>
</dbReference>
<keyword evidence="2" id="KW-0677">Repeat</keyword>